<evidence type="ECO:0000256" key="9">
    <source>
        <dbReference type="ARBA" id="ARBA00023157"/>
    </source>
</evidence>
<dbReference type="InterPro" id="IPR003599">
    <property type="entry name" value="Ig_sub"/>
</dbReference>
<feature type="domain" description="Ig-like" evidence="14">
    <location>
        <begin position="236"/>
        <end position="323"/>
    </location>
</feature>
<dbReference type="GO" id="GO:0016020">
    <property type="term" value="C:membrane"/>
    <property type="evidence" value="ECO:0007669"/>
    <property type="project" value="UniProtKB-SubCell"/>
</dbReference>
<feature type="signal peptide" evidence="13">
    <location>
        <begin position="1"/>
        <end position="22"/>
    </location>
</feature>
<dbReference type="PANTHER" id="PTHR23277:SF11">
    <property type="entry name" value="NECTIN-4"/>
    <property type="match status" value="1"/>
</dbReference>
<comment type="similarity">
    <text evidence="2">Belongs to the nectin family.</text>
</comment>
<dbReference type="Pfam" id="PF13895">
    <property type="entry name" value="Ig_2"/>
    <property type="match status" value="1"/>
</dbReference>
<dbReference type="Ensembl" id="ENSCVAT00000008975.1">
    <property type="protein sequence ID" value="ENSCVAP00000022560.1"/>
    <property type="gene ID" value="ENSCVAG00000005336.1"/>
</dbReference>
<keyword evidence="5" id="KW-0677">Repeat</keyword>
<proteinExistence type="inferred from homology"/>
<feature type="compositionally biased region" description="Basic and acidic residues" evidence="11">
    <location>
        <begin position="466"/>
        <end position="483"/>
    </location>
</feature>
<dbReference type="Proteomes" id="UP000265020">
    <property type="component" value="Unassembled WGS sequence"/>
</dbReference>
<accession>A0A3Q2GC65</accession>
<dbReference type="GO" id="GO:0007157">
    <property type="term" value="P:heterophilic cell-cell adhesion via plasma membrane cell adhesion molecules"/>
    <property type="evidence" value="ECO:0007669"/>
    <property type="project" value="TreeGrafter"/>
</dbReference>
<evidence type="ECO:0000256" key="13">
    <source>
        <dbReference type="SAM" id="SignalP"/>
    </source>
</evidence>
<dbReference type="OMA" id="MFYESNG"/>
<dbReference type="OrthoDB" id="8872282at2759"/>
<evidence type="ECO:0000256" key="7">
    <source>
        <dbReference type="ARBA" id="ARBA00022989"/>
    </source>
</evidence>
<evidence type="ECO:0000313" key="15">
    <source>
        <dbReference type="Ensembl" id="ENSCVAP00000022560.1"/>
    </source>
</evidence>
<keyword evidence="16" id="KW-1185">Reference proteome</keyword>
<evidence type="ECO:0000256" key="4">
    <source>
        <dbReference type="ARBA" id="ARBA00022729"/>
    </source>
</evidence>
<dbReference type="InterPro" id="IPR013162">
    <property type="entry name" value="CD80_C2-set"/>
</dbReference>
<dbReference type="CTD" id="794920"/>
<dbReference type="InterPro" id="IPR036179">
    <property type="entry name" value="Ig-like_dom_sf"/>
</dbReference>
<dbReference type="GeneID" id="107100888"/>
<dbReference type="Gene3D" id="2.60.40.10">
    <property type="entry name" value="Immunoglobulins"/>
    <property type="match status" value="3"/>
</dbReference>
<keyword evidence="6" id="KW-0130">Cell adhesion</keyword>
<dbReference type="InterPro" id="IPR013106">
    <property type="entry name" value="Ig_V-set"/>
</dbReference>
<feature type="region of interest" description="Disordered" evidence="11">
    <location>
        <begin position="466"/>
        <end position="553"/>
    </location>
</feature>
<dbReference type="GO" id="GO:0005912">
    <property type="term" value="C:adherens junction"/>
    <property type="evidence" value="ECO:0007669"/>
    <property type="project" value="TreeGrafter"/>
</dbReference>
<dbReference type="Pfam" id="PF08205">
    <property type="entry name" value="C2-set_2"/>
    <property type="match status" value="1"/>
</dbReference>
<keyword evidence="10" id="KW-0325">Glycoprotein</keyword>
<name>A0A3Q2GC65_CYPVA</name>
<comment type="subcellular location">
    <subcellularLocation>
        <location evidence="1">Membrane</location>
        <topology evidence="1">Single-pass membrane protein</topology>
    </subcellularLocation>
</comment>
<dbReference type="GO" id="GO:0007156">
    <property type="term" value="P:homophilic cell adhesion via plasma membrane adhesion molecules"/>
    <property type="evidence" value="ECO:0007669"/>
    <property type="project" value="TreeGrafter"/>
</dbReference>
<dbReference type="KEGG" id="cvg:107100888"/>
<keyword evidence="3 12" id="KW-0812">Transmembrane</keyword>
<protein>
    <submittedName>
        <fullName evidence="15">Nectin-4-like</fullName>
    </submittedName>
</protein>
<feature type="domain" description="Ig-like" evidence="14">
    <location>
        <begin position="8"/>
        <end position="138"/>
    </location>
</feature>
<dbReference type="SMART" id="SM00408">
    <property type="entry name" value="IGc2"/>
    <property type="match status" value="2"/>
</dbReference>
<evidence type="ECO:0000256" key="12">
    <source>
        <dbReference type="SAM" id="Phobius"/>
    </source>
</evidence>
<evidence type="ECO:0000256" key="2">
    <source>
        <dbReference type="ARBA" id="ARBA00007810"/>
    </source>
</evidence>
<reference evidence="15" key="1">
    <citation type="submission" date="2025-08" db="UniProtKB">
        <authorList>
            <consortium name="Ensembl"/>
        </authorList>
    </citation>
    <scope>IDENTIFICATION</scope>
</reference>
<keyword evidence="9" id="KW-1015">Disulfide bond</keyword>
<dbReference type="Pfam" id="PF07686">
    <property type="entry name" value="V-set"/>
    <property type="match status" value="1"/>
</dbReference>
<evidence type="ECO:0000259" key="14">
    <source>
        <dbReference type="PROSITE" id="PS50835"/>
    </source>
</evidence>
<dbReference type="SMART" id="SM00409">
    <property type="entry name" value="IG"/>
    <property type="match status" value="2"/>
</dbReference>
<dbReference type="InterPro" id="IPR007110">
    <property type="entry name" value="Ig-like_dom"/>
</dbReference>
<dbReference type="AlphaFoldDB" id="A0A3Q2GC65"/>
<evidence type="ECO:0000256" key="6">
    <source>
        <dbReference type="ARBA" id="ARBA00022889"/>
    </source>
</evidence>
<keyword evidence="4 13" id="KW-0732">Signal</keyword>
<reference evidence="15" key="2">
    <citation type="submission" date="2025-09" db="UniProtKB">
        <authorList>
            <consortium name="Ensembl"/>
        </authorList>
    </citation>
    <scope>IDENTIFICATION</scope>
</reference>
<dbReference type="SUPFAM" id="SSF48726">
    <property type="entry name" value="Immunoglobulin"/>
    <property type="match status" value="3"/>
</dbReference>
<keyword evidence="7 12" id="KW-1133">Transmembrane helix</keyword>
<organism evidence="15 16">
    <name type="scientific">Cyprinodon variegatus</name>
    <name type="common">Sheepshead minnow</name>
    <dbReference type="NCBI Taxonomy" id="28743"/>
    <lineage>
        <taxon>Eukaryota</taxon>
        <taxon>Metazoa</taxon>
        <taxon>Chordata</taxon>
        <taxon>Craniata</taxon>
        <taxon>Vertebrata</taxon>
        <taxon>Euteleostomi</taxon>
        <taxon>Actinopterygii</taxon>
        <taxon>Neopterygii</taxon>
        <taxon>Teleostei</taxon>
        <taxon>Neoteleostei</taxon>
        <taxon>Acanthomorphata</taxon>
        <taxon>Ovalentaria</taxon>
        <taxon>Atherinomorphae</taxon>
        <taxon>Cyprinodontiformes</taxon>
        <taxon>Cyprinodontidae</taxon>
        <taxon>Cyprinodon</taxon>
    </lineage>
</organism>
<evidence type="ECO:0000256" key="10">
    <source>
        <dbReference type="ARBA" id="ARBA00023180"/>
    </source>
</evidence>
<evidence type="ECO:0000256" key="8">
    <source>
        <dbReference type="ARBA" id="ARBA00023136"/>
    </source>
</evidence>
<dbReference type="InterPro" id="IPR003598">
    <property type="entry name" value="Ig_sub2"/>
</dbReference>
<evidence type="ECO:0000256" key="3">
    <source>
        <dbReference type="ARBA" id="ARBA00022692"/>
    </source>
</evidence>
<dbReference type="InterPro" id="IPR013783">
    <property type="entry name" value="Ig-like_fold"/>
</dbReference>
<dbReference type="PROSITE" id="PS50835">
    <property type="entry name" value="IG_LIKE"/>
    <property type="match status" value="3"/>
</dbReference>
<feature type="chain" id="PRO_5018550827" evidence="13">
    <location>
        <begin position="23"/>
        <end position="590"/>
    </location>
</feature>
<dbReference type="GeneTree" id="ENSGT00940000157535"/>
<evidence type="ECO:0000313" key="16">
    <source>
        <dbReference type="Proteomes" id="UP000265020"/>
    </source>
</evidence>
<evidence type="ECO:0000256" key="1">
    <source>
        <dbReference type="ARBA" id="ARBA00004167"/>
    </source>
</evidence>
<dbReference type="PANTHER" id="PTHR23277">
    <property type="entry name" value="NECTIN-RELATED"/>
    <property type="match status" value="1"/>
</dbReference>
<keyword evidence="8 12" id="KW-0472">Membrane</keyword>
<feature type="domain" description="Ig-like" evidence="14">
    <location>
        <begin position="143"/>
        <end position="227"/>
    </location>
</feature>
<feature type="compositionally biased region" description="Basic and acidic residues" evidence="11">
    <location>
        <begin position="511"/>
        <end position="520"/>
    </location>
</feature>
<evidence type="ECO:0000256" key="5">
    <source>
        <dbReference type="ARBA" id="ARBA00022737"/>
    </source>
</evidence>
<dbReference type="STRING" id="28743.ENSCVAP00000022560"/>
<feature type="transmembrane region" description="Helical" evidence="12">
    <location>
        <begin position="339"/>
        <end position="362"/>
    </location>
</feature>
<dbReference type="RefSeq" id="XP_015255040.1">
    <property type="nucleotide sequence ID" value="XM_015399554.1"/>
</dbReference>
<dbReference type="InterPro" id="IPR051427">
    <property type="entry name" value="Nectin/Nectin-like"/>
</dbReference>
<sequence>MKSIRSVPELLLLFLILPCVRGAFVEPLQPNTDILSFTDSPTRLPCHYKAAPGENVVQVTWNKELPDGRDDPVIMAHFTEGIKEFSQYSSLVRFESFYPTKESSALLIPQTQVSDEGVYKCHISTFPNGNFERHIKLSVWTLPISSLDPVHLVEGQPYGVVASCRAVGRPPPQLSWDTDLPGHSQNRTNDGGSVSSHYSLHPLRSMNGKKLDCLVWHPGLQKPRRISNNLVVQYPPDPIISTRTDYWYIGLTQAELVCEGRGNPEPQKVTWTWRGGALPDGVSIAGEKLIFGRAIRLNDSGVYECSVRNDVGSGKTMYTLTISERPRGKLDLNEPGDNLLLIIIGTTAGVLVLVLVTAVLVVRWHHGRKTKMLKMELRETRDEIDTLSRQASFRRLNSASSVSRMQPEDYALLRVDSRTKYSQMSLDRTAHRCSQSTLAERWGPAADVTWDECGRPVVWNVETESMRVSETNREKERRKKVESNVKSSNMSLDSGLPSSLVPLKNQQDEANGCKEPDLGHLQEGGSLPEDDSMPESSTTDGQEDSDGNSSQHLSKTLSKMFYARNGVLRPIERPTAILLQSNQYYRPQII</sequence>
<evidence type="ECO:0000256" key="11">
    <source>
        <dbReference type="SAM" id="MobiDB-lite"/>
    </source>
</evidence>